<comment type="catalytic activity">
    <reaction evidence="8">
        <text>a 1,2-diacyl-sn-glycero-3-phospho-(1D-myo-inositol)(in) = a 1,2-diacyl-sn-glycero-3-phospho-(1D-myo-inositol)(out)</text>
        <dbReference type="Rhea" id="RHEA:38691"/>
        <dbReference type="ChEBI" id="CHEBI:57880"/>
    </reaction>
</comment>
<evidence type="ECO:0000256" key="5">
    <source>
        <dbReference type="ARBA" id="ARBA00023136"/>
    </source>
</evidence>
<evidence type="ECO:0000256" key="7">
    <source>
        <dbReference type="ARBA" id="ARBA00024631"/>
    </source>
</evidence>
<evidence type="ECO:0000256" key="12">
    <source>
        <dbReference type="ARBA" id="ARBA00043155"/>
    </source>
</evidence>
<evidence type="ECO:0000256" key="13">
    <source>
        <dbReference type="ARBA" id="ARBA00045827"/>
    </source>
</evidence>
<accession>A0A023GND7</accession>
<evidence type="ECO:0000256" key="2">
    <source>
        <dbReference type="ARBA" id="ARBA00009310"/>
    </source>
</evidence>
<feature type="transmembrane region" description="Helical" evidence="15">
    <location>
        <begin position="324"/>
        <end position="339"/>
    </location>
</feature>
<feature type="transmembrane region" description="Helical" evidence="15">
    <location>
        <begin position="282"/>
        <end position="303"/>
    </location>
</feature>
<feature type="transmembrane region" description="Helical" evidence="15">
    <location>
        <begin position="426"/>
        <end position="447"/>
    </location>
</feature>
<organism evidence="16">
    <name type="scientific">Amblyomma triste</name>
    <name type="common">Neotropical tick</name>
    <dbReference type="NCBI Taxonomy" id="251400"/>
    <lineage>
        <taxon>Eukaryota</taxon>
        <taxon>Metazoa</taxon>
        <taxon>Ecdysozoa</taxon>
        <taxon>Arthropoda</taxon>
        <taxon>Chelicerata</taxon>
        <taxon>Arachnida</taxon>
        <taxon>Acari</taxon>
        <taxon>Parasitiformes</taxon>
        <taxon>Ixodida</taxon>
        <taxon>Ixodoidea</taxon>
        <taxon>Ixodidae</taxon>
        <taxon>Amblyomminae</taxon>
        <taxon>Amblyomma</taxon>
    </lineage>
</organism>
<dbReference type="Pfam" id="PF05602">
    <property type="entry name" value="CLPTM1"/>
    <property type="match status" value="1"/>
</dbReference>
<dbReference type="PANTHER" id="PTHR21347:SF0">
    <property type="entry name" value="LIPID SCRAMBLASE CLPTM1L"/>
    <property type="match status" value="1"/>
</dbReference>
<reference evidence="16" key="1">
    <citation type="submission" date="2014-03" db="EMBL/GenBank/DDBJ databases">
        <title>The sialotranscriptome of Amblyomma triste, Amblyomma parvum and Amblyomma cajennense ticks, uncovered by 454-based RNA-seq.</title>
        <authorList>
            <person name="Garcia G.R."/>
            <person name="Gardinassi L.G."/>
            <person name="Ribeiro J.M."/>
            <person name="Anatriello E."/>
            <person name="Ferreira B.R."/>
            <person name="Moreira H.N."/>
            <person name="Mafra C."/>
            <person name="Olegario M.M."/>
            <person name="Szabo P.J."/>
            <person name="Miranda-Santos I.K."/>
            <person name="Maruyama S.R."/>
        </authorList>
    </citation>
    <scope>NUCLEOTIDE SEQUENCE</scope>
    <source>
        <strain evidence="16">Mato Grasso do Sul</strain>
        <tissue evidence="16">Salivary glands</tissue>
    </source>
</reference>
<comment type="function">
    <text evidence="13">Scramblase that mediates the translocation of glucosaminylphosphatidylinositol (alpha-D-GlcN-(1-6)-(1,2-diacyl-sn-glycero-3-phospho)-1D-myo-inositol, GlcN-PI) across the endoplasmic reticulum (ER) membrane, from the cytosolic leaflet to the luminal leaflet of the ER membrane, where it participates in the biosynthesis of glycosylphosphatidylinositol (GPI). GPI is a lipid glycoconjugate involved in post-translational modification of proteins. Can also translocate 1,2-diacyl-sn-glycero-3-phospho-(1D-myo-inositol) (phosphatidylinositol or PI), as well as several other phospholipids (1,2-diacyl-sn-glycero-3-phosphocholine, 1,2-diacyl-sn-glycero-3-phosphoethanolamine), and N-acetylglucosaminylphosphatidylinositol (GlcNAc-PI) in vitro.</text>
</comment>
<comment type="catalytic activity">
    <reaction evidence="6">
        <text>a 1,2-diacyl-sn-glycero-3-phosphoethanolamine(in) = a 1,2-diacyl-sn-glycero-3-phosphoethanolamine(out)</text>
        <dbReference type="Rhea" id="RHEA:38895"/>
        <dbReference type="ChEBI" id="CHEBI:64612"/>
    </reaction>
</comment>
<proteinExistence type="evidence at transcript level"/>
<feature type="transmembrane region" description="Helical" evidence="15">
    <location>
        <begin position="401"/>
        <end position="420"/>
    </location>
</feature>
<evidence type="ECO:0000256" key="8">
    <source>
        <dbReference type="ARBA" id="ARBA00035895"/>
    </source>
</evidence>
<evidence type="ECO:0000256" key="15">
    <source>
        <dbReference type="SAM" id="Phobius"/>
    </source>
</evidence>
<evidence type="ECO:0000256" key="1">
    <source>
        <dbReference type="ARBA" id="ARBA00004141"/>
    </source>
</evidence>
<protein>
    <recommendedName>
        <fullName evidence="10">Lipid scramblase CLPTM1L</fullName>
    </recommendedName>
    <alternativeName>
        <fullName evidence="12">Cisplatin resistance-related protein 9</fullName>
    </alternativeName>
    <alternativeName>
        <fullName evidence="11">Cleft lip and palate transmembrane protein 1-like protein</fullName>
    </alternativeName>
</protein>
<sequence>MRFSWTVGLSGVFLAYILHSMWTLYTLYYPKRCDKNELCIRPTWSTESRFQFFFCITTSKHVRKASDLAVLWSEEEFDISELQEKNVNVTLPRRTLRNGTLDAYVLLLERKKKEPVKSLEQVISTSTVSMSTSPLTRYLVPTGEEVQLIGALKSDAPEQSSRMQENPITHWNPKVEVNIMSDPFPIKANQIPGEIAHLLQLNSRRQYVPIVHMTDVTSREKDFIPVNKSNPEMPLKIVISPVSVGRLRLMITVNEALKSMHAFGLTTKDTDEVKSIFFDTNFYVLLMTLLVSGFHLLFDFLAFKNDVNFWRGRKTFEGLSMKAVLWRGFSQVIIFFYLLDEDTSRIVLATSAVGAVIEIWKVTKAFKITVHWSSWRPRIEFGSISAEETKTQELDSEGMRYLSYLLYPLCVWGAIYSLVYQSYRSWYSWCIHSLANGVYAFGFLFMLPQLFLNYKLKSVAHLPWKVFMYKAFNTFIDDVFAFLITMPTAHRVACFRDDAVFLVYLYQRWLYPVDKSRVNEFGESFEKPAQKPKKE</sequence>
<dbReference type="GO" id="GO:0012505">
    <property type="term" value="C:endomembrane system"/>
    <property type="evidence" value="ECO:0007669"/>
    <property type="project" value="TreeGrafter"/>
</dbReference>
<evidence type="ECO:0000313" key="16">
    <source>
        <dbReference type="EMBL" id="JAC35357.1"/>
    </source>
</evidence>
<evidence type="ECO:0000256" key="6">
    <source>
        <dbReference type="ARBA" id="ARBA00024615"/>
    </source>
</evidence>
<dbReference type="InterPro" id="IPR008429">
    <property type="entry name" value="CLPTM1"/>
</dbReference>
<dbReference type="AlphaFoldDB" id="A0A023GND7"/>
<evidence type="ECO:0000256" key="3">
    <source>
        <dbReference type="ARBA" id="ARBA00022692"/>
    </source>
</evidence>
<comment type="catalytic activity">
    <reaction evidence="14">
        <text>a 6-(alpha-D-glucosaminyl)-1-(1,2-diacyl-sn-glycero-3-phospho)-1D-myo-inositol(in) = a 6-(alpha-D-glucosaminyl)-1-(1,2-diacyl-sn-glycero-3-phospho)-1D-myo-inositol(out)</text>
        <dbReference type="Rhea" id="RHEA:71491"/>
        <dbReference type="ChEBI" id="CHEBI:57997"/>
    </reaction>
</comment>
<dbReference type="PANTHER" id="PTHR21347">
    <property type="entry name" value="CLEFT LIP AND PALATE ASSOCIATED TRANSMEMBRANE PROTEIN-RELATED"/>
    <property type="match status" value="1"/>
</dbReference>
<evidence type="ECO:0000256" key="11">
    <source>
        <dbReference type="ARBA" id="ARBA00042320"/>
    </source>
</evidence>
<comment type="catalytic activity">
    <reaction evidence="7">
        <text>a 1,2-diacyl-sn-glycero-3-phosphocholine(in) = a 1,2-diacyl-sn-glycero-3-phosphocholine(out)</text>
        <dbReference type="Rhea" id="RHEA:38571"/>
        <dbReference type="ChEBI" id="CHEBI:57643"/>
    </reaction>
</comment>
<evidence type="ECO:0000256" key="10">
    <source>
        <dbReference type="ARBA" id="ARBA00040905"/>
    </source>
</evidence>
<comment type="similarity">
    <text evidence="2">Belongs to the CLPTM1 family.</text>
</comment>
<comment type="catalytic activity">
    <reaction evidence="9">
        <text>6-(alpha-D-glucosaminyl)-(1-octadecanoyl,2-(9Z)-octadecenoyl-sn-glycero-3-phospho)-1D-myo-inositol(in) = 6-(alpha-D-glucosaminyl)-(1-octadecanoyl,2-(9Z)-octadecenoyl-sn-glycero-3-phospho)-1D-myo-inositol(out)</text>
        <dbReference type="Rhea" id="RHEA:71495"/>
        <dbReference type="ChEBI" id="CHEBI:190691"/>
    </reaction>
</comment>
<keyword evidence="3 15" id="KW-0812">Transmembrane</keyword>
<evidence type="ECO:0000256" key="9">
    <source>
        <dbReference type="ARBA" id="ARBA00036810"/>
    </source>
</evidence>
<keyword evidence="5 15" id="KW-0472">Membrane</keyword>
<dbReference type="GO" id="GO:0016020">
    <property type="term" value="C:membrane"/>
    <property type="evidence" value="ECO:0007669"/>
    <property type="project" value="UniProtKB-SubCell"/>
</dbReference>
<name>A0A023GND7_AMBTT</name>
<evidence type="ECO:0000256" key="14">
    <source>
        <dbReference type="ARBA" id="ARBA00093208"/>
    </source>
</evidence>
<evidence type="ECO:0000256" key="4">
    <source>
        <dbReference type="ARBA" id="ARBA00022989"/>
    </source>
</evidence>
<keyword evidence="4 15" id="KW-1133">Transmembrane helix</keyword>
<dbReference type="EMBL" id="GBBM01000061">
    <property type="protein sequence ID" value="JAC35357.1"/>
    <property type="molecule type" value="mRNA"/>
</dbReference>
<comment type="subcellular location">
    <subcellularLocation>
        <location evidence="1">Membrane</location>
        <topology evidence="1">Multi-pass membrane protein</topology>
    </subcellularLocation>
</comment>